<name>A0ABV7N6U0_9STAP</name>
<dbReference type="Proteomes" id="UP001595637">
    <property type="component" value="Unassembled WGS sequence"/>
</dbReference>
<proteinExistence type="predicted"/>
<reference evidence="3" key="1">
    <citation type="journal article" date="2019" name="Int. J. Syst. Evol. Microbiol.">
        <title>The Global Catalogue of Microorganisms (GCM) 10K type strain sequencing project: providing services to taxonomists for standard genome sequencing and annotation.</title>
        <authorList>
            <consortium name="The Broad Institute Genomics Platform"/>
            <consortium name="The Broad Institute Genome Sequencing Center for Infectious Disease"/>
            <person name="Wu L."/>
            <person name="Ma J."/>
        </authorList>
    </citation>
    <scope>NUCLEOTIDE SEQUENCE [LARGE SCALE GENOMIC DNA]</scope>
    <source>
        <strain evidence="3">CCM 7756</strain>
    </source>
</reference>
<dbReference type="Pfam" id="PF14141">
    <property type="entry name" value="YqzM"/>
    <property type="match status" value="1"/>
</dbReference>
<dbReference type="InterPro" id="IPR025416">
    <property type="entry name" value="YqzM"/>
</dbReference>
<keyword evidence="3" id="KW-1185">Reference proteome</keyword>
<evidence type="ECO:0000313" key="3">
    <source>
        <dbReference type="Proteomes" id="UP001595637"/>
    </source>
</evidence>
<keyword evidence="1" id="KW-0812">Transmembrane</keyword>
<dbReference type="EMBL" id="JBHRVQ010000001">
    <property type="protein sequence ID" value="MFC3388614.1"/>
    <property type="molecule type" value="Genomic_DNA"/>
</dbReference>
<accession>A0ABV7N6U0</accession>
<comment type="caution">
    <text evidence="2">The sequence shown here is derived from an EMBL/GenBank/DDBJ whole genome shotgun (WGS) entry which is preliminary data.</text>
</comment>
<protein>
    <submittedName>
        <fullName evidence="2">YqzM family protein</fullName>
    </submittedName>
</protein>
<sequence length="45" mass="4874">MNKFEKHVQSKNNDISDCAIAFAVAFSGLTVIYVVAQVFQIVAGV</sequence>
<keyword evidence="1" id="KW-1133">Transmembrane helix</keyword>
<feature type="transmembrane region" description="Helical" evidence="1">
    <location>
        <begin position="20"/>
        <end position="43"/>
    </location>
</feature>
<dbReference type="RefSeq" id="WP_380654339.1">
    <property type="nucleotide sequence ID" value="NZ_JBHRVQ010000001.1"/>
</dbReference>
<gene>
    <name evidence="2" type="ORF">ACFOEO_08530</name>
</gene>
<evidence type="ECO:0000256" key="1">
    <source>
        <dbReference type="SAM" id="Phobius"/>
    </source>
</evidence>
<organism evidence="2 3">
    <name type="scientific">Salinicoccus sesuvii</name>
    <dbReference type="NCBI Taxonomy" id="868281"/>
    <lineage>
        <taxon>Bacteria</taxon>
        <taxon>Bacillati</taxon>
        <taxon>Bacillota</taxon>
        <taxon>Bacilli</taxon>
        <taxon>Bacillales</taxon>
        <taxon>Staphylococcaceae</taxon>
        <taxon>Salinicoccus</taxon>
    </lineage>
</organism>
<evidence type="ECO:0000313" key="2">
    <source>
        <dbReference type="EMBL" id="MFC3388614.1"/>
    </source>
</evidence>
<keyword evidence="1" id="KW-0472">Membrane</keyword>